<keyword evidence="2" id="KW-1185">Reference proteome</keyword>
<organism evidence="1 2">
    <name type="scientific">Rhizophagus irregularis</name>
    <dbReference type="NCBI Taxonomy" id="588596"/>
    <lineage>
        <taxon>Eukaryota</taxon>
        <taxon>Fungi</taxon>
        <taxon>Fungi incertae sedis</taxon>
        <taxon>Mucoromycota</taxon>
        <taxon>Glomeromycotina</taxon>
        <taxon>Glomeromycetes</taxon>
        <taxon>Glomerales</taxon>
        <taxon>Glomeraceae</taxon>
        <taxon>Rhizophagus</taxon>
    </lineage>
</organism>
<evidence type="ECO:0000313" key="2">
    <source>
        <dbReference type="Proteomes" id="UP000234323"/>
    </source>
</evidence>
<dbReference type="EMBL" id="LLXI01005352">
    <property type="protein sequence ID" value="PKY61432.1"/>
    <property type="molecule type" value="Genomic_DNA"/>
</dbReference>
<proteinExistence type="predicted"/>
<dbReference type="Proteomes" id="UP000234323">
    <property type="component" value="Unassembled WGS sequence"/>
</dbReference>
<accession>A0A2I1HRE6</accession>
<evidence type="ECO:0000313" key="1">
    <source>
        <dbReference type="EMBL" id="PKY61432.1"/>
    </source>
</evidence>
<gene>
    <name evidence="1" type="ORF">RhiirA4_486407</name>
</gene>
<name>A0A2I1HRE6_9GLOM</name>
<sequence>MVINSLKIRLSFETFDNNASVQWFINPFTYDEKSSSILEFNLVFSLSHIQQDWKSKLANRDMLIVENNDTFGLDVK</sequence>
<protein>
    <submittedName>
        <fullName evidence="1">Uncharacterized protein</fullName>
    </submittedName>
</protein>
<comment type="caution">
    <text evidence="1">The sequence shown here is derived from an EMBL/GenBank/DDBJ whole genome shotgun (WGS) entry which is preliminary data.</text>
</comment>
<reference evidence="1 2" key="1">
    <citation type="submission" date="2015-10" db="EMBL/GenBank/DDBJ databases">
        <title>Genome analyses suggest a sexual origin of heterokaryosis in a supposedly ancient asexual fungus.</title>
        <authorList>
            <person name="Ropars J."/>
            <person name="Sedzielewska K."/>
            <person name="Noel J."/>
            <person name="Charron P."/>
            <person name="Farinelli L."/>
            <person name="Marton T."/>
            <person name="Kruger M."/>
            <person name="Pelin A."/>
            <person name="Brachmann A."/>
            <person name="Corradi N."/>
        </authorList>
    </citation>
    <scope>NUCLEOTIDE SEQUENCE [LARGE SCALE GENOMIC DNA]</scope>
    <source>
        <strain evidence="1 2">A4</strain>
    </source>
</reference>
<dbReference type="AlphaFoldDB" id="A0A2I1HRE6"/>